<dbReference type="EMBL" id="PGFF01000001">
    <property type="protein sequence ID" value="PJJ73127.1"/>
    <property type="molecule type" value="Genomic_DNA"/>
</dbReference>
<sequence length="194" mass="21925">MSSLYLRLLGPSFERLDPRLRPYFSLEPGGSARASGVFEIAGSRVRWLRPLWAFLAWRHVLFPEFGRDVPFEVVNTAAVDGTLSAVRTFRFPGRDRVMEDSMRIEGGRLHDRLGRRRGLEVEFTATVDHGGLVLESAREWLHGGPLRIRIPALVRVRLSERWTEAGQRVEVRLSMPVLGTVFEYAGRVGASTPV</sequence>
<proteinExistence type="predicted"/>
<evidence type="ECO:0000313" key="2">
    <source>
        <dbReference type="EMBL" id="PJJ73127.1"/>
    </source>
</evidence>
<dbReference type="OrthoDB" id="2448833at2"/>
<evidence type="ECO:0000313" key="3">
    <source>
        <dbReference type="Proteomes" id="UP000228758"/>
    </source>
</evidence>
<dbReference type="Proteomes" id="UP000228758">
    <property type="component" value="Unassembled WGS sequence"/>
</dbReference>
<feature type="domain" description="DUF4166" evidence="1">
    <location>
        <begin position="16"/>
        <end position="187"/>
    </location>
</feature>
<accession>A0A2M9CMK9</accession>
<reference evidence="2 3" key="1">
    <citation type="submission" date="2017-11" db="EMBL/GenBank/DDBJ databases">
        <title>Genomic Encyclopedia of Archaeal and Bacterial Type Strains, Phase II (KMG-II): From Individual Species to Whole Genera.</title>
        <authorList>
            <person name="Goeker M."/>
        </authorList>
    </citation>
    <scope>NUCLEOTIDE SEQUENCE [LARGE SCALE GENOMIC DNA]</scope>
    <source>
        <strain evidence="2 3">DSM 27393</strain>
    </source>
</reference>
<evidence type="ECO:0000259" key="1">
    <source>
        <dbReference type="Pfam" id="PF13761"/>
    </source>
</evidence>
<gene>
    <name evidence="2" type="ORF">CLV46_2711</name>
</gene>
<keyword evidence="3" id="KW-1185">Reference proteome</keyword>
<dbReference type="RefSeq" id="WP_100365249.1">
    <property type="nucleotide sequence ID" value="NZ_PGFF01000001.1"/>
</dbReference>
<dbReference type="Pfam" id="PF13761">
    <property type="entry name" value="DUF4166"/>
    <property type="match status" value="1"/>
</dbReference>
<comment type="caution">
    <text evidence="2">The sequence shown here is derived from an EMBL/GenBank/DDBJ whole genome shotgun (WGS) entry which is preliminary data.</text>
</comment>
<protein>
    <submittedName>
        <fullName evidence="2">Uncharacterized protein DUF4166</fullName>
    </submittedName>
</protein>
<dbReference type="InterPro" id="IPR025311">
    <property type="entry name" value="DUF4166"/>
</dbReference>
<name>A0A2M9CMK9_9MICO</name>
<dbReference type="AlphaFoldDB" id="A0A2M9CMK9"/>
<organism evidence="2 3">
    <name type="scientific">Diaminobutyricimonas aerilata</name>
    <dbReference type="NCBI Taxonomy" id="1162967"/>
    <lineage>
        <taxon>Bacteria</taxon>
        <taxon>Bacillati</taxon>
        <taxon>Actinomycetota</taxon>
        <taxon>Actinomycetes</taxon>
        <taxon>Micrococcales</taxon>
        <taxon>Microbacteriaceae</taxon>
        <taxon>Diaminobutyricimonas</taxon>
    </lineage>
</organism>